<dbReference type="Gene3D" id="1.10.357.10">
    <property type="entry name" value="Tetracycline Repressor, domain 2"/>
    <property type="match status" value="1"/>
</dbReference>
<dbReference type="PROSITE" id="PS50977">
    <property type="entry name" value="HTH_TETR_2"/>
    <property type="match status" value="1"/>
</dbReference>
<dbReference type="PANTHER" id="PTHR47506:SF3">
    <property type="entry name" value="HTH-TYPE TRANSCRIPTIONAL REGULATOR LMRA"/>
    <property type="match status" value="1"/>
</dbReference>
<dbReference type="SUPFAM" id="SSF46689">
    <property type="entry name" value="Homeodomain-like"/>
    <property type="match status" value="1"/>
</dbReference>
<dbReference type="PANTHER" id="PTHR47506">
    <property type="entry name" value="TRANSCRIPTIONAL REGULATORY PROTEIN"/>
    <property type="match status" value="1"/>
</dbReference>
<evidence type="ECO:0000259" key="5">
    <source>
        <dbReference type="PROSITE" id="PS50977"/>
    </source>
</evidence>
<dbReference type="GO" id="GO:0003677">
    <property type="term" value="F:DNA binding"/>
    <property type="evidence" value="ECO:0007669"/>
    <property type="project" value="UniProtKB-UniRule"/>
</dbReference>
<comment type="caution">
    <text evidence="6">The sequence shown here is derived from an EMBL/GenBank/DDBJ whole genome shotgun (WGS) entry which is preliminary data.</text>
</comment>
<keyword evidence="1" id="KW-0805">Transcription regulation</keyword>
<reference evidence="6" key="1">
    <citation type="submission" date="2023-02" db="EMBL/GenBank/DDBJ databases">
        <title>Genome of Flavobacteriaceae gen. nov. sp. strain F89.</title>
        <authorList>
            <person name="Wang Y."/>
        </authorList>
    </citation>
    <scope>NUCLEOTIDE SEQUENCE</scope>
    <source>
        <strain evidence="6">F89</strain>
    </source>
</reference>
<dbReference type="Pfam" id="PF00440">
    <property type="entry name" value="TetR_N"/>
    <property type="match status" value="1"/>
</dbReference>
<sequence length="187" mass="20883">MRPQKVMDAEIFKGLGTVLRARGYDGASLNELASATGLKKASLYHRFPGGKQEMTAAVLTHLGQWVEEHIFNPLSDENMAPKERVINGIAGIKELYNGGREICIFRALSMESGLELFHKQISDGMRQWINAFKNVGISFHLTPKVAEERAIETLVKIQGSLVVSKGLNDLSVFENALEQIEDYYLKM</sequence>
<evidence type="ECO:0000256" key="4">
    <source>
        <dbReference type="PROSITE-ProRule" id="PRU00335"/>
    </source>
</evidence>
<proteinExistence type="predicted"/>
<evidence type="ECO:0000313" key="6">
    <source>
        <dbReference type="EMBL" id="MCG2462671.1"/>
    </source>
</evidence>
<protein>
    <submittedName>
        <fullName evidence="6">TetR/AcrR family transcriptional regulator</fullName>
    </submittedName>
</protein>
<feature type="DNA-binding region" description="H-T-H motif" evidence="4">
    <location>
        <begin position="28"/>
        <end position="47"/>
    </location>
</feature>
<organism evidence="6 7">
    <name type="scientific">Cerina litoralis</name>
    <dbReference type="NCBI Taxonomy" id="2874477"/>
    <lineage>
        <taxon>Bacteria</taxon>
        <taxon>Pseudomonadati</taxon>
        <taxon>Bacteroidota</taxon>
        <taxon>Flavobacteriia</taxon>
        <taxon>Flavobacteriales</taxon>
        <taxon>Flavobacteriaceae</taxon>
        <taxon>Cerina</taxon>
    </lineage>
</organism>
<dbReference type="AlphaFoldDB" id="A0AAE3EZL9"/>
<gene>
    <name evidence="6" type="ORF">K8352_18055</name>
</gene>
<feature type="domain" description="HTH tetR-type" evidence="5">
    <location>
        <begin position="5"/>
        <end position="65"/>
    </location>
</feature>
<dbReference type="RefSeq" id="WP_317903806.1">
    <property type="nucleotide sequence ID" value="NZ_JAIRBC010000040.1"/>
</dbReference>
<keyword evidence="7" id="KW-1185">Reference proteome</keyword>
<dbReference type="InterPro" id="IPR009057">
    <property type="entry name" value="Homeodomain-like_sf"/>
</dbReference>
<evidence type="ECO:0000256" key="1">
    <source>
        <dbReference type="ARBA" id="ARBA00023015"/>
    </source>
</evidence>
<dbReference type="EMBL" id="JAIRBC010000040">
    <property type="protein sequence ID" value="MCG2462671.1"/>
    <property type="molecule type" value="Genomic_DNA"/>
</dbReference>
<dbReference type="Proteomes" id="UP001200642">
    <property type="component" value="Unassembled WGS sequence"/>
</dbReference>
<name>A0AAE3EZL9_9FLAO</name>
<keyword evidence="2 4" id="KW-0238">DNA-binding</keyword>
<evidence type="ECO:0000256" key="3">
    <source>
        <dbReference type="ARBA" id="ARBA00023163"/>
    </source>
</evidence>
<evidence type="ECO:0000313" key="7">
    <source>
        <dbReference type="Proteomes" id="UP001200642"/>
    </source>
</evidence>
<evidence type="ECO:0000256" key="2">
    <source>
        <dbReference type="ARBA" id="ARBA00023125"/>
    </source>
</evidence>
<keyword evidence="3" id="KW-0804">Transcription</keyword>
<accession>A0AAE3EZL9</accession>
<dbReference type="InterPro" id="IPR001647">
    <property type="entry name" value="HTH_TetR"/>
</dbReference>